<dbReference type="Proteomes" id="UP000252254">
    <property type="component" value="Unassembled WGS sequence"/>
</dbReference>
<dbReference type="EMBL" id="QNRI01000003">
    <property type="protein sequence ID" value="RBO99754.1"/>
    <property type="molecule type" value="Genomic_DNA"/>
</dbReference>
<keyword evidence="3" id="KW-1185">Reference proteome</keyword>
<accession>A0A366EE48</accession>
<sequence>MKKLSLLFVFVISSVLVIGFSNQENAGEFSITDISTGEKQAGQKYFMVMPFEWSGEGVAEIQSIDIVKDGKPITSNASISYTFYGGNPAKKTGVYGRSDIGEKEPINGFVIEEASTLILEISLQNVHPNEDRALRVIYLNNGKEKEQVLQSSLIEGLTTQS</sequence>
<organism evidence="2 3">
    <name type="scientific">Paraliobacillus ryukyuensis</name>
    <dbReference type="NCBI Taxonomy" id="200904"/>
    <lineage>
        <taxon>Bacteria</taxon>
        <taxon>Bacillati</taxon>
        <taxon>Bacillota</taxon>
        <taxon>Bacilli</taxon>
        <taxon>Bacillales</taxon>
        <taxon>Bacillaceae</taxon>
        <taxon>Paraliobacillus</taxon>
    </lineage>
</organism>
<name>A0A366EE48_9BACI</name>
<evidence type="ECO:0000313" key="3">
    <source>
        <dbReference type="Proteomes" id="UP000252254"/>
    </source>
</evidence>
<dbReference type="AlphaFoldDB" id="A0A366EE48"/>
<protein>
    <submittedName>
        <fullName evidence="2">Uncharacterized protein</fullName>
    </submittedName>
</protein>
<reference evidence="2 3" key="1">
    <citation type="submission" date="2018-06" db="EMBL/GenBank/DDBJ databases">
        <title>Genomic Encyclopedia of Type Strains, Phase IV (KMG-IV): sequencing the most valuable type-strain genomes for metagenomic binning, comparative biology and taxonomic classification.</title>
        <authorList>
            <person name="Goeker M."/>
        </authorList>
    </citation>
    <scope>NUCLEOTIDE SEQUENCE [LARGE SCALE GENOMIC DNA]</scope>
    <source>
        <strain evidence="2 3">DSM 15140</strain>
    </source>
</reference>
<feature type="chain" id="PRO_5016647106" evidence="1">
    <location>
        <begin position="27"/>
        <end position="161"/>
    </location>
</feature>
<gene>
    <name evidence="2" type="ORF">DES48_10380</name>
</gene>
<dbReference type="RefSeq" id="WP_113867859.1">
    <property type="nucleotide sequence ID" value="NZ_QNRI01000003.1"/>
</dbReference>
<evidence type="ECO:0000256" key="1">
    <source>
        <dbReference type="SAM" id="SignalP"/>
    </source>
</evidence>
<feature type="signal peptide" evidence="1">
    <location>
        <begin position="1"/>
        <end position="26"/>
    </location>
</feature>
<comment type="caution">
    <text evidence="2">The sequence shown here is derived from an EMBL/GenBank/DDBJ whole genome shotgun (WGS) entry which is preliminary data.</text>
</comment>
<evidence type="ECO:0000313" key="2">
    <source>
        <dbReference type="EMBL" id="RBO99754.1"/>
    </source>
</evidence>
<proteinExistence type="predicted"/>
<keyword evidence="1" id="KW-0732">Signal</keyword>